<organism evidence="5 6">
    <name type="scientific">Edaphosphingomonas laterariae</name>
    <dbReference type="NCBI Taxonomy" id="861865"/>
    <lineage>
        <taxon>Bacteria</taxon>
        <taxon>Pseudomonadati</taxon>
        <taxon>Pseudomonadota</taxon>
        <taxon>Alphaproteobacteria</taxon>
        <taxon>Sphingomonadales</taxon>
        <taxon>Rhizorhabdaceae</taxon>
        <taxon>Edaphosphingomonas</taxon>
    </lineage>
</organism>
<gene>
    <name evidence="5" type="ORF">SAMN06295912_11416</name>
</gene>
<feature type="compositionally biased region" description="Pro residues" evidence="2">
    <location>
        <begin position="140"/>
        <end position="161"/>
    </location>
</feature>
<proteinExistence type="predicted"/>
<dbReference type="InterPro" id="IPR032519">
    <property type="entry name" value="YbgF_tri"/>
</dbReference>
<dbReference type="EMBL" id="FZOS01000014">
    <property type="protein sequence ID" value="SNS73365.1"/>
    <property type="molecule type" value="Genomic_DNA"/>
</dbReference>
<keyword evidence="6" id="KW-1185">Reference proteome</keyword>
<evidence type="ECO:0000256" key="3">
    <source>
        <dbReference type="SAM" id="SignalP"/>
    </source>
</evidence>
<protein>
    <submittedName>
        <fullName evidence="5">TolA-binding protein</fullName>
    </submittedName>
</protein>
<dbReference type="InterPro" id="IPR011990">
    <property type="entry name" value="TPR-like_helical_dom_sf"/>
</dbReference>
<feature type="signal peptide" evidence="3">
    <location>
        <begin position="1"/>
        <end position="20"/>
    </location>
</feature>
<feature type="coiled-coil region" evidence="1">
    <location>
        <begin position="76"/>
        <end position="110"/>
    </location>
</feature>
<sequence>MRLAITAALLLATTAAPVLAQQQPAQLSPRVDKLEREMRAVQRKVFPGGNQQYFEPEIAPTAPAAPAGGVPASNPVADLAGRVSSLEQELARLTGQMEQNSFKLRQLEEQMNRFKGDAEFRLNTLEGNPQPGGAGATPPVVAPPAPGKPAPTPTTETPPPATSTRPSSGDAGEDAYLAGYDLWAAKKYPDAEKSLRAFIAKYPSHKRQTFARNLLGRTLLDSGQPAKAAQEFLENYKKLPRGERAPDSLYYLGQSLMTLKPPKASQACEVYRELDDVYGTTITAPLKDRVSKAKTAAKCAA</sequence>
<name>A0A239GWX0_9SPHN</name>
<evidence type="ECO:0000313" key="6">
    <source>
        <dbReference type="Proteomes" id="UP000198281"/>
    </source>
</evidence>
<dbReference type="OrthoDB" id="7390214at2"/>
<evidence type="ECO:0000259" key="4">
    <source>
        <dbReference type="Pfam" id="PF16331"/>
    </source>
</evidence>
<dbReference type="GO" id="GO:0070206">
    <property type="term" value="P:protein trimerization"/>
    <property type="evidence" value="ECO:0007669"/>
    <property type="project" value="InterPro"/>
</dbReference>
<accession>A0A239GWX0</accession>
<dbReference type="Proteomes" id="UP000198281">
    <property type="component" value="Unassembled WGS sequence"/>
</dbReference>
<evidence type="ECO:0000313" key="5">
    <source>
        <dbReference type="EMBL" id="SNS73365.1"/>
    </source>
</evidence>
<dbReference type="Gene3D" id="1.20.5.110">
    <property type="match status" value="1"/>
</dbReference>
<keyword evidence="1" id="KW-0175">Coiled coil</keyword>
<dbReference type="Pfam" id="PF16331">
    <property type="entry name" value="TolA_bind_tri"/>
    <property type="match status" value="1"/>
</dbReference>
<feature type="domain" description="YbgF trimerisation" evidence="4">
    <location>
        <begin position="77"/>
        <end position="130"/>
    </location>
</feature>
<dbReference type="RefSeq" id="WP_089220059.1">
    <property type="nucleotide sequence ID" value="NZ_FZOS01000014.1"/>
</dbReference>
<keyword evidence="3" id="KW-0732">Signal</keyword>
<evidence type="ECO:0000256" key="1">
    <source>
        <dbReference type="SAM" id="Coils"/>
    </source>
</evidence>
<evidence type="ECO:0000256" key="2">
    <source>
        <dbReference type="SAM" id="MobiDB-lite"/>
    </source>
</evidence>
<reference evidence="6" key="1">
    <citation type="submission" date="2017-06" db="EMBL/GenBank/DDBJ databases">
        <authorList>
            <person name="Varghese N."/>
            <person name="Submissions S."/>
        </authorList>
    </citation>
    <scope>NUCLEOTIDE SEQUENCE [LARGE SCALE GENOMIC DNA]</scope>
    <source>
        <strain evidence="6">LNB2</strain>
    </source>
</reference>
<dbReference type="SUPFAM" id="SSF48452">
    <property type="entry name" value="TPR-like"/>
    <property type="match status" value="1"/>
</dbReference>
<dbReference type="AlphaFoldDB" id="A0A239GWX0"/>
<feature type="region of interest" description="Disordered" evidence="2">
    <location>
        <begin position="123"/>
        <end position="172"/>
    </location>
</feature>
<feature type="chain" id="PRO_5012557186" evidence="3">
    <location>
        <begin position="21"/>
        <end position="301"/>
    </location>
</feature>
<dbReference type="Gene3D" id="1.25.40.10">
    <property type="entry name" value="Tetratricopeptide repeat domain"/>
    <property type="match status" value="1"/>
</dbReference>